<evidence type="ECO:0000313" key="6">
    <source>
        <dbReference type="Proteomes" id="UP000564885"/>
    </source>
</evidence>
<dbReference type="InterPro" id="IPR051010">
    <property type="entry name" value="BCAA_transport"/>
</dbReference>
<feature type="domain" description="Leucine-binding protein" evidence="4">
    <location>
        <begin position="28"/>
        <end position="380"/>
    </location>
</feature>
<comment type="caution">
    <text evidence="5">The sequence shown here is derived from an EMBL/GenBank/DDBJ whole genome shotgun (WGS) entry which is preliminary data.</text>
</comment>
<accession>A0A849HUD4</accession>
<evidence type="ECO:0000256" key="1">
    <source>
        <dbReference type="ARBA" id="ARBA00010062"/>
    </source>
</evidence>
<dbReference type="PANTHER" id="PTHR30483:SF37">
    <property type="entry name" value="ABC TRANSPORTER SUBSTRATE-BINDING PROTEIN"/>
    <property type="match status" value="1"/>
</dbReference>
<dbReference type="Proteomes" id="UP000564885">
    <property type="component" value="Unassembled WGS sequence"/>
</dbReference>
<dbReference type="Gene3D" id="3.40.50.2300">
    <property type="match status" value="2"/>
</dbReference>
<proteinExistence type="inferred from homology"/>
<organism evidence="5 6">
    <name type="scientific">Enterovirga aerilata</name>
    <dbReference type="NCBI Taxonomy" id="2730920"/>
    <lineage>
        <taxon>Bacteria</taxon>
        <taxon>Pseudomonadati</taxon>
        <taxon>Pseudomonadota</taxon>
        <taxon>Alphaproteobacteria</taxon>
        <taxon>Hyphomicrobiales</taxon>
        <taxon>Methylobacteriaceae</taxon>
        <taxon>Enterovirga</taxon>
    </lineage>
</organism>
<keyword evidence="6" id="KW-1185">Reference proteome</keyword>
<dbReference type="Pfam" id="PF13458">
    <property type="entry name" value="Peripla_BP_6"/>
    <property type="match status" value="1"/>
</dbReference>
<keyword evidence="2" id="KW-0732">Signal</keyword>
<dbReference type="PANTHER" id="PTHR30483">
    <property type="entry name" value="LEUCINE-SPECIFIC-BINDING PROTEIN"/>
    <property type="match status" value="1"/>
</dbReference>
<reference evidence="5 6" key="1">
    <citation type="submission" date="2020-04" db="EMBL/GenBank/DDBJ databases">
        <title>Enterovirga sp. isolate from soil.</title>
        <authorList>
            <person name="Chea S."/>
            <person name="Kim D.-U."/>
        </authorList>
    </citation>
    <scope>NUCLEOTIDE SEQUENCE [LARGE SCALE GENOMIC DNA]</scope>
    <source>
        <strain evidence="5 6">DB1703</strain>
    </source>
</reference>
<name>A0A849HUD4_9HYPH</name>
<keyword evidence="3" id="KW-0029">Amino-acid transport</keyword>
<dbReference type="SUPFAM" id="SSF53822">
    <property type="entry name" value="Periplasmic binding protein-like I"/>
    <property type="match status" value="1"/>
</dbReference>
<evidence type="ECO:0000259" key="4">
    <source>
        <dbReference type="Pfam" id="PF13458"/>
    </source>
</evidence>
<evidence type="ECO:0000313" key="5">
    <source>
        <dbReference type="EMBL" id="NNM71116.1"/>
    </source>
</evidence>
<evidence type="ECO:0000256" key="3">
    <source>
        <dbReference type="ARBA" id="ARBA00022970"/>
    </source>
</evidence>
<evidence type="ECO:0000256" key="2">
    <source>
        <dbReference type="ARBA" id="ARBA00022729"/>
    </source>
</evidence>
<dbReference type="RefSeq" id="WP_171216614.1">
    <property type="nucleotide sequence ID" value="NZ_JABEPP010000001.1"/>
</dbReference>
<comment type="similarity">
    <text evidence="1">Belongs to the leucine-binding protein family.</text>
</comment>
<protein>
    <submittedName>
        <fullName evidence="5">ABC transporter substrate-binding protein</fullName>
    </submittedName>
</protein>
<dbReference type="InterPro" id="IPR028081">
    <property type="entry name" value="Leu-bd"/>
</dbReference>
<dbReference type="EMBL" id="JABEPP010000001">
    <property type="protein sequence ID" value="NNM71116.1"/>
    <property type="molecule type" value="Genomic_DNA"/>
</dbReference>
<dbReference type="PROSITE" id="PS51318">
    <property type="entry name" value="TAT"/>
    <property type="match status" value="1"/>
</dbReference>
<dbReference type="CDD" id="cd06340">
    <property type="entry name" value="PBP1_ABC_ligand_binding-like"/>
    <property type="match status" value="1"/>
</dbReference>
<keyword evidence="3" id="KW-0813">Transport</keyword>
<dbReference type="GO" id="GO:0006865">
    <property type="term" value="P:amino acid transport"/>
    <property type="evidence" value="ECO:0007669"/>
    <property type="project" value="UniProtKB-KW"/>
</dbReference>
<dbReference type="AlphaFoldDB" id="A0A849HUD4"/>
<dbReference type="InterPro" id="IPR028082">
    <property type="entry name" value="Peripla_BP_I"/>
</dbReference>
<sequence>MITRRSLVQAAGVAAAAIATGARARSGEVAIGILFPTSGPNAQVGIDARHAIDTALDIVNNPHPDLDLPLAAGVGLPGLGGAKLRVVAADHQSSPQTGRSEAERLIAQEKVCALLGSYQSAVAASIAQVSEQLEVPYVSAENSSPSLTRRGLRYIFRPGAHDDMFSATMFDCLDELRRRGSRVETVALFAEDTLFGTDSANTQRRLAGERGYKVVADIKYRANAPTLAEEVRQLKEADADVLMPSSYTRDGILLVRGMAELGYRPRAILAQNSGFSDRALYDAVGRDVVGCITRASFPPELAARRPLVGRVNALFRARSGKDLNDLSARQFTGALVLAEAIDRAQGTDGPGIRDALAATDIPGERTIMPWKRVTFDETGQNRDADPVLLQWTGERFVTVYPSTVAVAELRFPMGRA</sequence>
<dbReference type="InterPro" id="IPR006311">
    <property type="entry name" value="TAT_signal"/>
</dbReference>
<gene>
    <name evidence="5" type="ORF">HJG44_01740</name>
</gene>